<keyword evidence="3" id="KW-1185">Reference proteome</keyword>
<evidence type="ECO:0000313" key="3">
    <source>
        <dbReference type="Proteomes" id="UP000466578"/>
    </source>
</evidence>
<sequence length="67" mass="6667">MPRGTVLDTSDTIGGSNVGCDDNYTGPGPGPGLTEFSLFAKVIGPAGVKGQISSHTPESFGEAGASR</sequence>
<dbReference type="EMBL" id="AP022597">
    <property type="protein sequence ID" value="BBY71312.1"/>
    <property type="molecule type" value="Genomic_DNA"/>
</dbReference>
<feature type="region of interest" description="Disordered" evidence="1">
    <location>
        <begin position="1"/>
        <end position="30"/>
    </location>
</feature>
<reference evidence="2 3" key="1">
    <citation type="journal article" date="2019" name="Emerg. Microbes Infect.">
        <title>Comprehensive subspecies identification of 175 nontuberculous mycobacteria species based on 7547 genomic profiles.</title>
        <authorList>
            <person name="Matsumoto Y."/>
            <person name="Kinjo T."/>
            <person name="Motooka D."/>
            <person name="Nabeya D."/>
            <person name="Jung N."/>
            <person name="Uechi K."/>
            <person name="Horii T."/>
            <person name="Iida T."/>
            <person name="Fujita J."/>
            <person name="Nakamura S."/>
        </authorList>
    </citation>
    <scope>NUCLEOTIDE SEQUENCE [LARGE SCALE GENOMIC DNA]</scope>
    <source>
        <strain evidence="2 3">JCM 30622</strain>
    </source>
</reference>
<name>A0ABN6AWG0_9MYCO</name>
<proteinExistence type="predicted"/>
<protein>
    <submittedName>
        <fullName evidence="2">Uncharacterized protein</fullName>
    </submittedName>
</protein>
<evidence type="ECO:0000256" key="1">
    <source>
        <dbReference type="SAM" id="MobiDB-lite"/>
    </source>
</evidence>
<evidence type="ECO:0000313" key="2">
    <source>
        <dbReference type="EMBL" id="BBY71312.1"/>
    </source>
</evidence>
<accession>A0ABN6AWG0</accession>
<organism evidence="2 3">
    <name type="scientific">Mycobacterium paraintracellulare</name>
    <dbReference type="NCBI Taxonomy" id="1138383"/>
    <lineage>
        <taxon>Bacteria</taxon>
        <taxon>Bacillati</taxon>
        <taxon>Actinomycetota</taxon>
        <taxon>Actinomycetes</taxon>
        <taxon>Mycobacteriales</taxon>
        <taxon>Mycobacteriaceae</taxon>
        <taxon>Mycobacterium</taxon>
        <taxon>Mycobacterium avium complex (MAC)</taxon>
    </lineage>
</organism>
<dbReference type="Proteomes" id="UP000466578">
    <property type="component" value="Chromosome"/>
</dbReference>
<gene>
    <name evidence="2" type="ORF">MPRI_34990</name>
</gene>